<dbReference type="GeneID" id="33323047"/>
<evidence type="ECO:0000313" key="4">
    <source>
        <dbReference type="Proteomes" id="UP000250189"/>
    </source>
</evidence>
<dbReference type="STRING" id="54262.CHITON_1364"/>
<proteinExistence type="predicted"/>
<accession>A0A160VSQ1</accession>
<dbReference type="Proteomes" id="UP000250189">
    <property type="component" value="Chromosome"/>
</dbReference>
<reference evidence="2" key="2">
    <citation type="submission" date="2016-01" db="EMBL/GenBank/DDBJ databases">
        <authorList>
            <person name="Oliw E.H."/>
        </authorList>
    </citation>
    <scope>NUCLEOTIDE SEQUENCE</scope>
    <source>
        <strain evidence="2">1</strain>
    </source>
</reference>
<evidence type="ECO:0000313" key="3">
    <source>
        <dbReference type="Proteomes" id="UP000093069"/>
    </source>
</evidence>
<dbReference type="EMBL" id="CP015193">
    <property type="protein sequence ID" value="ASJ17494.1"/>
    <property type="molecule type" value="Genomic_DNA"/>
</dbReference>
<organism evidence="2 3">
    <name type="scientific">Thermococcus chitonophagus</name>
    <dbReference type="NCBI Taxonomy" id="54262"/>
    <lineage>
        <taxon>Archaea</taxon>
        <taxon>Methanobacteriati</taxon>
        <taxon>Methanobacteriota</taxon>
        <taxon>Thermococci</taxon>
        <taxon>Thermococcales</taxon>
        <taxon>Thermococcaceae</taxon>
        <taxon>Thermococcus</taxon>
    </lineage>
</organism>
<gene>
    <name evidence="1" type="ORF">A3L04_10655</name>
    <name evidence="2" type="ORF">CHITON_1364</name>
</gene>
<dbReference type="KEGG" id="tch:CHITON_1364"/>
<dbReference type="AlphaFoldDB" id="A0A160VSQ1"/>
<dbReference type="Proteomes" id="UP000093069">
    <property type="component" value="Chromosome I"/>
</dbReference>
<evidence type="ECO:0000313" key="2">
    <source>
        <dbReference type="EMBL" id="CUX78143.1"/>
    </source>
</evidence>
<keyword evidence="4" id="KW-1185">Reference proteome</keyword>
<dbReference type="EMBL" id="LN999010">
    <property type="protein sequence ID" value="CUX78143.1"/>
    <property type="molecule type" value="Genomic_DNA"/>
</dbReference>
<reference evidence="3" key="1">
    <citation type="submission" date="2016-01" db="EMBL/GenBank/DDBJ databases">
        <authorList>
            <person name="Vorgias C.E."/>
        </authorList>
    </citation>
    <scope>NUCLEOTIDE SEQUENCE [LARGE SCALE GENOMIC DNA]</scope>
</reference>
<reference evidence="1 4" key="3">
    <citation type="submission" date="2016-04" db="EMBL/GenBank/DDBJ databases">
        <title>Complete genome sequence of Thermococcus chitonophagus type strain GC74.</title>
        <authorList>
            <person name="Oger P.M."/>
        </authorList>
    </citation>
    <scope>NUCLEOTIDE SEQUENCE [LARGE SCALE GENOMIC DNA]</scope>
    <source>
        <strain evidence="1 4">GC74</strain>
    </source>
</reference>
<sequence length="68" mass="7682">MDEYYEIAGVAADIFVYTPDEFKAMKILLIIKKALREDVVIYKKKSQGGSHEVVKAGGRNLEDVKFCV</sequence>
<evidence type="ECO:0000313" key="1">
    <source>
        <dbReference type="EMBL" id="ASJ17494.1"/>
    </source>
</evidence>
<dbReference type="RefSeq" id="WP_068577968.1">
    <property type="nucleotide sequence ID" value="NZ_CP015193.1"/>
</dbReference>
<protein>
    <submittedName>
        <fullName evidence="2">Uncharacterized protein</fullName>
    </submittedName>
</protein>
<name>A0A160VSQ1_9EURY</name>